<evidence type="ECO:0000256" key="6">
    <source>
        <dbReference type="ARBA" id="ARBA00023034"/>
    </source>
</evidence>
<dbReference type="GO" id="GO:0000139">
    <property type="term" value="C:Golgi membrane"/>
    <property type="evidence" value="ECO:0007669"/>
    <property type="project" value="UniProtKB-SubCell"/>
</dbReference>
<keyword evidence="9" id="KW-0119">Carbohydrate metabolism</keyword>
<evidence type="ECO:0000256" key="3">
    <source>
        <dbReference type="ARBA" id="ARBA00022679"/>
    </source>
</evidence>
<dbReference type="PANTHER" id="PTHR12137:SF54">
    <property type="entry name" value="CARBOHYDRATE SULFOTRANSFERASE"/>
    <property type="match status" value="1"/>
</dbReference>
<gene>
    <name evidence="10" type="ORF">OS493_006586</name>
</gene>
<dbReference type="OrthoDB" id="2019940at2759"/>
<keyword evidence="3 9" id="KW-0808">Transferase</keyword>
<keyword evidence="11" id="KW-1185">Reference proteome</keyword>
<sequence>MVYRVFSEVAIKGHCFPKTLYQPSPRLGFSSDLGASLRIHANTAVFSLDSFPVLMVRLFLFRVGSLLALFALLVWEAFYRPSGDSFTGNTNFKRHNEYSFAETIWKSTDETQELRKKNLIDYCHKRDPKELLPPYTSNGIPAYYFRNIIVSDNHKVLYCYVPKVACSNWKRVLMVMNGDAADPWSIKTADVHNRSWDIFDI</sequence>
<keyword evidence="4 9" id="KW-0812">Transmembrane</keyword>
<dbReference type="EC" id="2.8.2.-" evidence="9"/>
<keyword evidence="9" id="KW-0735">Signal-anchor</keyword>
<reference evidence="10" key="1">
    <citation type="submission" date="2023-01" db="EMBL/GenBank/DDBJ databases">
        <title>Genome assembly of the deep-sea coral Lophelia pertusa.</title>
        <authorList>
            <person name="Herrera S."/>
            <person name="Cordes E."/>
        </authorList>
    </citation>
    <scope>NUCLEOTIDE SEQUENCE</scope>
    <source>
        <strain evidence="10">USNM1676648</strain>
        <tissue evidence="10">Polyp</tissue>
    </source>
</reference>
<protein>
    <recommendedName>
        <fullName evidence="9">Carbohydrate sulfotransferase</fullName>
        <ecNumber evidence="9">2.8.2.-</ecNumber>
    </recommendedName>
</protein>
<dbReference type="PANTHER" id="PTHR12137">
    <property type="entry name" value="CARBOHYDRATE SULFOTRANSFERASE"/>
    <property type="match status" value="1"/>
</dbReference>
<dbReference type="InterPro" id="IPR018011">
    <property type="entry name" value="Carb_sulfotrans_8-10"/>
</dbReference>
<dbReference type="AlphaFoldDB" id="A0A9X0DB86"/>
<keyword evidence="7 9" id="KW-0472">Membrane</keyword>
<dbReference type="GO" id="GO:0008146">
    <property type="term" value="F:sulfotransferase activity"/>
    <property type="evidence" value="ECO:0007669"/>
    <property type="project" value="InterPro"/>
</dbReference>
<evidence type="ECO:0000256" key="8">
    <source>
        <dbReference type="ARBA" id="ARBA00023180"/>
    </source>
</evidence>
<evidence type="ECO:0000256" key="4">
    <source>
        <dbReference type="ARBA" id="ARBA00022692"/>
    </source>
</evidence>
<dbReference type="EMBL" id="MU825398">
    <property type="protein sequence ID" value="KAJ7393600.1"/>
    <property type="molecule type" value="Genomic_DNA"/>
</dbReference>
<comment type="subcellular location">
    <subcellularLocation>
        <location evidence="1 9">Golgi apparatus membrane</location>
        <topology evidence="1 9">Single-pass type II membrane protein</topology>
    </subcellularLocation>
</comment>
<name>A0A9X0DB86_9CNID</name>
<proteinExistence type="inferred from homology"/>
<keyword evidence="8 9" id="KW-0325">Glycoprotein</keyword>
<dbReference type="GO" id="GO:0016051">
    <property type="term" value="P:carbohydrate biosynthetic process"/>
    <property type="evidence" value="ECO:0007669"/>
    <property type="project" value="InterPro"/>
</dbReference>
<organism evidence="10 11">
    <name type="scientific">Desmophyllum pertusum</name>
    <dbReference type="NCBI Taxonomy" id="174260"/>
    <lineage>
        <taxon>Eukaryota</taxon>
        <taxon>Metazoa</taxon>
        <taxon>Cnidaria</taxon>
        <taxon>Anthozoa</taxon>
        <taxon>Hexacorallia</taxon>
        <taxon>Scleractinia</taxon>
        <taxon>Caryophylliina</taxon>
        <taxon>Caryophylliidae</taxon>
        <taxon>Desmophyllum</taxon>
    </lineage>
</organism>
<evidence type="ECO:0000256" key="5">
    <source>
        <dbReference type="ARBA" id="ARBA00022989"/>
    </source>
</evidence>
<accession>A0A9X0DB86</accession>
<comment type="caution">
    <text evidence="10">The sequence shown here is derived from an EMBL/GenBank/DDBJ whole genome shotgun (WGS) entry which is preliminary data.</text>
</comment>
<evidence type="ECO:0000256" key="1">
    <source>
        <dbReference type="ARBA" id="ARBA00004323"/>
    </source>
</evidence>
<evidence type="ECO:0000313" key="10">
    <source>
        <dbReference type="EMBL" id="KAJ7393600.1"/>
    </source>
</evidence>
<feature type="transmembrane region" description="Helical" evidence="9">
    <location>
        <begin position="54"/>
        <end position="75"/>
    </location>
</feature>
<keyword evidence="6 9" id="KW-0333">Golgi apparatus</keyword>
<evidence type="ECO:0000256" key="2">
    <source>
        <dbReference type="ARBA" id="ARBA00006339"/>
    </source>
</evidence>
<evidence type="ECO:0000256" key="7">
    <source>
        <dbReference type="ARBA" id="ARBA00023136"/>
    </source>
</evidence>
<dbReference type="Proteomes" id="UP001163046">
    <property type="component" value="Unassembled WGS sequence"/>
</dbReference>
<dbReference type="Pfam" id="PF03567">
    <property type="entry name" value="Sulfotransfer_2"/>
    <property type="match status" value="1"/>
</dbReference>
<dbReference type="InterPro" id="IPR005331">
    <property type="entry name" value="Sulfotransferase"/>
</dbReference>
<comment type="similarity">
    <text evidence="2 9">Belongs to the sulfotransferase 2 family.</text>
</comment>
<evidence type="ECO:0000313" key="11">
    <source>
        <dbReference type="Proteomes" id="UP001163046"/>
    </source>
</evidence>
<keyword evidence="5 9" id="KW-1133">Transmembrane helix</keyword>
<evidence type="ECO:0000256" key="9">
    <source>
        <dbReference type="RuleBase" id="RU364020"/>
    </source>
</evidence>